<dbReference type="CDD" id="cd14014">
    <property type="entry name" value="STKc_PknB_like"/>
    <property type="match status" value="1"/>
</dbReference>
<dbReference type="PROSITE" id="PS00108">
    <property type="entry name" value="PROTEIN_KINASE_ST"/>
    <property type="match status" value="1"/>
</dbReference>
<dbReference type="InterPro" id="IPR000719">
    <property type="entry name" value="Prot_kinase_dom"/>
</dbReference>
<keyword evidence="3" id="KW-1185">Reference proteome</keyword>
<evidence type="ECO:0000259" key="1">
    <source>
        <dbReference type="PROSITE" id="PS50011"/>
    </source>
</evidence>
<dbReference type="SUPFAM" id="SSF56112">
    <property type="entry name" value="Protein kinase-like (PK-like)"/>
    <property type="match status" value="1"/>
</dbReference>
<dbReference type="OrthoDB" id="9788659at2"/>
<name>A0A1C0A579_9FIRM</name>
<evidence type="ECO:0000313" key="2">
    <source>
        <dbReference type="EMBL" id="OCL25292.1"/>
    </source>
</evidence>
<dbReference type="PROSITE" id="PS50011">
    <property type="entry name" value="PROTEIN_KINASE_DOM"/>
    <property type="match status" value="1"/>
</dbReference>
<gene>
    <name evidence="2" type="ORF">U472_13115</name>
</gene>
<reference evidence="3" key="1">
    <citation type="submission" date="2016-07" db="EMBL/GenBank/DDBJ databases">
        <authorList>
            <person name="Florea S."/>
            <person name="Webb J.S."/>
            <person name="Jaromczyk J."/>
            <person name="Schardl C.L."/>
        </authorList>
    </citation>
    <scope>NUCLEOTIDE SEQUENCE [LARGE SCALE GENOMIC DNA]</scope>
    <source>
        <strain evidence="3">Z6</strain>
    </source>
</reference>
<sequence>MKNNNEIDYIYLPKESILNNKYIIKRRLAERSNFSIVYMAENIENNEKVVIKEFFPKNLVLRDLDGKTIICKNSFMKESLQEKMNEFLNEAKLMKSLEDEFIAKCYEFFIENNTAYIVTKYYDGVTLDYYLEEEKDFEQFLKKIFFPLLNTVEQIHGKQYIHRDIKPSNIIIHQNRPILIDFGSAINYKSNDKKNIFLTPGFSPIEFYSEKSKQGPYSDIYSLSALLYYFFTTNIPEESLNRIIEDNLKSIDSLNQEIPDKLNNIIMKNLSLDYKRRDRVIAIFKLKLWGVYLNYKFKKLISNLFNRFGQNMSG</sequence>
<dbReference type="SMART" id="SM00220">
    <property type="entry name" value="S_TKc"/>
    <property type="match status" value="1"/>
</dbReference>
<dbReference type="GO" id="GO:0004674">
    <property type="term" value="F:protein serine/threonine kinase activity"/>
    <property type="evidence" value="ECO:0007669"/>
    <property type="project" value="TreeGrafter"/>
</dbReference>
<dbReference type="GO" id="GO:0005737">
    <property type="term" value="C:cytoplasm"/>
    <property type="evidence" value="ECO:0007669"/>
    <property type="project" value="TreeGrafter"/>
</dbReference>
<dbReference type="InterPro" id="IPR011009">
    <property type="entry name" value="Kinase-like_dom_sf"/>
</dbReference>
<dbReference type="RefSeq" id="WP_068719204.1">
    <property type="nucleotide sequence ID" value="NZ_LWDV01000010.1"/>
</dbReference>
<accession>A0A1C0A579</accession>
<reference evidence="2 3" key="2">
    <citation type="submission" date="2016-08" db="EMBL/GenBank/DDBJ databases">
        <title>Orenia metallireducens sp. nov. strain Z6, a Novel Metal-reducing Firmicute from the Deep Subsurface.</title>
        <authorList>
            <person name="Maxim B.I."/>
            <person name="Kenneth K."/>
            <person name="Flynn T.M."/>
            <person name="Oloughlin E.J."/>
            <person name="Locke R.A."/>
            <person name="Weber J.R."/>
            <person name="Egan S.M."/>
            <person name="Mackie R.I."/>
            <person name="Cann I.K."/>
        </authorList>
    </citation>
    <scope>NUCLEOTIDE SEQUENCE [LARGE SCALE GENOMIC DNA]</scope>
    <source>
        <strain evidence="2 3">Z6</strain>
    </source>
</reference>
<proteinExistence type="predicted"/>
<feature type="domain" description="Protein kinase" evidence="1">
    <location>
        <begin position="23"/>
        <end position="293"/>
    </location>
</feature>
<organism evidence="2 3">
    <name type="scientific">Orenia metallireducens</name>
    <dbReference type="NCBI Taxonomy" id="1413210"/>
    <lineage>
        <taxon>Bacteria</taxon>
        <taxon>Bacillati</taxon>
        <taxon>Bacillota</taxon>
        <taxon>Clostridia</taxon>
        <taxon>Halanaerobiales</taxon>
        <taxon>Halobacteroidaceae</taxon>
        <taxon>Orenia</taxon>
    </lineage>
</organism>
<dbReference type="Pfam" id="PF00069">
    <property type="entry name" value="Pkinase"/>
    <property type="match status" value="1"/>
</dbReference>
<evidence type="ECO:0000313" key="3">
    <source>
        <dbReference type="Proteomes" id="UP000093514"/>
    </source>
</evidence>
<dbReference type="PANTHER" id="PTHR44167:SF25">
    <property type="entry name" value="PROTEIN KINASE DOMAIN CONTAINING PROTEIN"/>
    <property type="match status" value="1"/>
</dbReference>
<comment type="caution">
    <text evidence="2">The sequence shown here is derived from an EMBL/GenBank/DDBJ whole genome shotgun (WGS) entry which is preliminary data.</text>
</comment>
<dbReference type="Proteomes" id="UP000093514">
    <property type="component" value="Unassembled WGS sequence"/>
</dbReference>
<dbReference type="EMBL" id="LWDV01000010">
    <property type="protein sequence ID" value="OCL25292.1"/>
    <property type="molecule type" value="Genomic_DNA"/>
</dbReference>
<dbReference type="GO" id="GO:0005524">
    <property type="term" value="F:ATP binding"/>
    <property type="evidence" value="ECO:0007669"/>
    <property type="project" value="InterPro"/>
</dbReference>
<dbReference type="PANTHER" id="PTHR44167">
    <property type="entry name" value="OVARIAN-SPECIFIC SERINE/THREONINE-PROTEIN KINASE LOK-RELATED"/>
    <property type="match status" value="1"/>
</dbReference>
<dbReference type="Gene3D" id="1.10.510.10">
    <property type="entry name" value="Transferase(Phosphotransferase) domain 1"/>
    <property type="match status" value="1"/>
</dbReference>
<dbReference type="InterPro" id="IPR008271">
    <property type="entry name" value="Ser/Thr_kinase_AS"/>
</dbReference>
<protein>
    <recommendedName>
        <fullName evidence="1">Protein kinase domain-containing protein</fullName>
    </recommendedName>
</protein>
<dbReference type="AlphaFoldDB" id="A0A1C0A579"/>